<sequence>MQILKKYKTVEYHLWDFSRNSEDHKYLKDISTKHAQIVLHEQFYQGENTNSTCVKQVGRYCSCVKCRVGKWTEPYKYYASSVYKDFTFIKIDDDIVSFPYKQLQKYIYMIQKNPKYIVSANVINNGICAFYNNELKPIVQKKRICEKIHSLTDWFYFCTNVDFFKICHEFFLSREHEDTKPDLLSQVPLQTKFSINTIGFMHNIMREISQKLDISSNDEETISGSFPFLIYNGFTCVHFHFSDQRIQISDSNEKELLRQYNNVAKKYISIAGDIAYD</sequence>
<reference evidence="1" key="1">
    <citation type="journal article" date="2020" name="Nature">
        <title>Giant virus diversity and host interactions through global metagenomics.</title>
        <authorList>
            <person name="Schulz F."/>
            <person name="Roux S."/>
            <person name="Paez-Espino D."/>
            <person name="Jungbluth S."/>
            <person name="Walsh D.A."/>
            <person name="Denef V.J."/>
            <person name="McMahon K.D."/>
            <person name="Konstantinidis K.T."/>
            <person name="Eloe-Fadrosh E.A."/>
            <person name="Kyrpides N.C."/>
            <person name="Woyke T."/>
        </authorList>
    </citation>
    <scope>NUCLEOTIDE SEQUENCE</scope>
    <source>
        <strain evidence="1">GVMAG-M-3300023184-120</strain>
    </source>
</reference>
<protein>
    <recommendedName>
        <fullName evidence="2">Glycosyltransferase</fullName>
    </recommendedName>
</protein>
<name>A0A6C0HIG3_9ZZZZ</name>
<evidence type="ECO:0000313" key="1">
    <source>
        <dbReference type="EMBL" id="QHT80197.1"/>
    </source>
</evidence>
<dbReference type="AlphaFoldDB" id="A0A6C0HIG3"/>
<dbReference type="EMBL" id="MN739966">
    <property type="protein sequence ID" value="QHT80197.1"/>
    <property type="molecule type" value="Genomic_DNA"/>
</dbReference>
<organism evidence="1">
    <name type="scientific">viral metagenome</name>
    <dbReference type="NCBI Taxonomy" id="1070528"/>
    <lineage>
        <taxon>unclassified sequences</taxon>
        <taxon>metagenomes</taxon>
        <taxon>organismal metagenomes</taxon>
    </lineage>
</organism>
<proteinExistence type="predicted"/>
<evidence type="ECO:0008006" key="2">
    <source>
        <dbReference type="Google" id="ProtNLM"/>
    </source>
</evidence>
<accession>A0A6C0HIG3</accession>